<keyword evidence="14" id="KW-1185">Reference proteome</keyword>
<dbReference type="Gene3D" id="1.10.40.50">
    <property type="entry name" value="Probable gtpase engc, domain 3"/>
    <property type="match status" value="1"/>
</dbReference>
<name>E0NF07_PEDAC</name>
<feature type="domain" description="CP-type G" evidence="12">
    <location>
        <begin position="68"/>
        <end position="229"/>
    </location>
</feature>
<dbReference type="SUPFAM" id="SSF50249">
    <property type="entry name" value="Nucleic acid-binding proteins"/>
    <property type="match status" value="1"/>
</dbReference>
<comment type="subcellular location">
    <subcellularLocation>
        <location evidence="10">Cytoplasm</location>
    </subcellularLocation>
</comment>
<keyword evidence="7 10" id="KW-0862">Zinc</keyword>
<dbReference type="Proteomes" id="UP000004470">
    <property type="component" value="Unassembled WGS sequence"/>
</dbReference>
<dbReference type="GO" id="GO:0019843">
    <property type="term" value="F:rRNA binding"/>
    <property type="evidence" value="ECO:0007669"/>
    <property type="project" value="UniProtKB-KW"/>
</dbReference>
<keyword evidence="9 10" id="KW-0342">GTP-binding</keyword>
<dbReference type="GO" id="GO:0005737">
    <property type="term" value="C:cytoplasm"/>
    <property type="evidence" value="ECO:0007669"/>
    <property type="project" value="UniProtKB-SubCell"/>
</dbReference>
<dbReference type="Gene3D" id="2.40.50.140">
    <property type="entry name" value="Nucleic acid-binding proteins"/>
    <property type="match status" value="1"/>
</dbReference>
<dbReference type="GO" id="GO:0042274">
    <property type="term" value="P:ribosomal small subunit biogenesis"/>
    <property type="evidence" value="ECO:0007669"/>
    <property type="project" value="UniProtKB-UniRule"/>
</dbReference>
<evidence type="ECO:0000256" key="10">
    <source>
        <dbReference type="HAMAP-Rule" id="MF_01820"/>
    </source>
</evidence>
<evidence type="ECO:0000256" key="2">
    <source>
        <dbReference type="ARBA" id="ARBA00022517"/>
    </source>
</evidence>
<keyword evidence="5 10" id="KW-0547">Nucleotide-binding</keyword>
<dbReference type="HOGENOM" id="CLU_033617_2_1_9"/>
<evidence type="ECO:0000256" key="9">
    <source>
        <dbReference type="ARBA" id="ARBA00023134"/>
    </source>
</evidence>
<comment type="cofactor">
    <cofactor evidence="10">
        <name>Zn(2+)</name>
        <dbReference type="ChEBI" id="CHEBI:29105"/>
    </cofactor>
    <text evidence="10">Binds 1 zinc ion per subunit.</text>
</comment>
<keyword evidence="3 10" id="KW-0479">Metal-binding</keyword>
<keyword evidence="8 10" id="KW-0694">RNA-binding</keyword>
<dbReference type="GO" id="GO:0046872">
    <property type="term" value="F:metal ion binding"/>
    <property type="evidence" value="ECO:0007669"/>
    <property type="project" value="UniProtKB-KW"/>
</dbReference>
<keyword evidence="4 10" id="KW-0699">rRNA-binding</keyword>
<feature type="binding site" evidence="10">
    <location>
        <begin position="172"/>
        <end position="180"/>
    </location>
    <ligand>
        <name>GTP</name>
        <dbReference type="ChEBI" id="CHEBI:37565"/>
    </ligand>
</feature>
<feature type="binding site" evidence="10">
    <location>
        <position position="266"/>
    </location>
    <ligand>
        <name>Zn(2+)</name>
        <dbReference type="ChEBI" id="CHEBI:29105"/>
    </ligand>
</feature>
<dbReference type="Gene3D" id="3.40.50.300">
    <property type="entry name" value="P-loop containing nucleotide triphosphate hydrolases"/>
    <property type="match status" value="1"/>
</dbReference>
<dbReference type="CDD" id="cd01854">
    <property type="entry name" value="YjeQ_EngC"/>
    <property type="match status" value="1"/>
</dbReference>
<comment type="caution">
    <text evidence="13">The sequence shown here is derived from an EMBL/GenBank/DDBJ whole genome shotgun (WGS) entry which is preliminary data.</text>
</comment>
<dbReference type="GO" id="GO:0003924">
    <property type="term" value="F:GTPase activity"/>
    <property type="evidence" value="ECO:0007669"/>
    <property type="project" value="UniProtKB-UniRule"/>
</dbReference>
<evidence type="ECO:0000256" key="6">
    <source>
        <dbReference type="ARBA" id="ARBA00022801"/>
    </source>
</evidence>
<evidence type="ECO:0000256" key="3">
    <source>
        <dbReference type="ARBA" id="ARBA00022723"/>
    </source>
</evidence>
<evidence type="ECO:0000256" key="4">
    <source>
        <dbReference type="ARBA" id="ARBA00022730"/>
    </source>
</evidence>
<evidence type="ECO:0000313" key="14">
    <source>
        <dbReference type="Proteomes" id="UP000004470"/>
    </source>
</evidence>
<evidence type="ECO:0000256" key="5">
    <source>
        <dbReference type="ARBA" id="ARBA00022741"/>
    </source>
</evidence>
<dbReference type="InterPro" id="IPR010914">
    <property type="entry name" value="RsgA_GTPase_dom"/>
</dbReference>
<keyword evidence="6 10" id="KW-0378">Hydrolase</keyword>
<dbReference type="AlphaFoldDB" id="E0NF07"/>
<sequence length="313" mass="35489">MEKCMHTGQIIQLLAGFYDVLTEQHEVIRTRARGNFRNQQTKPLVGDVVDFKENSDQTGYITSIHPRKNELVRPPLANIDQAVVVTAATQPDFSANLLDRQLVALAEKKISAVIYFSKTDLLDNEAYQDLKQIADYYQKIGYQVVFPVRQKDDADVKALRKLFAERLTIFMGQTGAGKSTLLNRIDPDLNIQTGEVSQALNRGKHTTRKVSLMNIDGGLVADTPGFSSYAVFEMADTELKECFLEIKQIGQNCRFRECLHLNEPGCAVKAAVENGEILASRYANYEQFMGLIRSQKPDYKRKGYQKKDRRKKK</sequence>
<dbReference type="GO" id="GO:0005525">
    <property type="term" value="F:GTP binding"/>
    <property type="evidence" value="ECO:0007669"/>
    <property type="project" value="UniProtKB-UniRule"/>
</dbReference>
<evidence type="ECO:0000259" key="11">
    <source>
        <dbReference type="PROSITE" id="PS50936"/>
    </source>
</evidence>
<keyword evidence="1 10" id="KW-0963">Cytoplasm</keyword>
<gene>
    <name evidence="10 13" type="primary">rsgA</name>
    <name evidence="13" type="ORF">HMPREF0623_0219</name>
</gene>
<comment type="subunit">
    <text evidence="10">Monomer. Associates with 30S ribosomal subunit, binds 16S rRNA.</text>
</comment>
<dbReference type="PANTHER" id="PTHR32120">
    <property type="entry name" value="SMALL RIBOSOMAL SUBUNIT BIOGENESIS GTPASE RSGA"/>
    <property type="match status" value="1"/>
</dbReference>
<dbReference type="EC" id="3.6.1.-" evidence="10"/>
<keyword evidence="2 10" id="KW-0690">Ribosome biogenesis</keyword>
<dbReference type="EMBL" id="AEEG01000002">
    <property type="protein sequence ID" value="EFL96168.1"/>
    <property type="molecule type" value="Genomic_DNA"/>
</dbReference>
<comment type="similarity">
    <text evidence="10">Belongs to the TRAFAC class YlqF/YawG GTPase family. RsgA subfamily.</text>
</comment>
<dbReference type="HAMAP" id="MF_01820">
    <property type="entry name" value="GTPase_RsgA"/>
    <property type="match status" value="1"/>
</dbReference>
<dbReference type="Pfam" id="PF16745">
    <property type="entry name" value="RsgA_N"/>
    <property type="match status" value="1"/>
</dbReference>
<dbReference type="Pfam" id="PF03193">
    <property type="entry name" value="RsgA_GTPase"/>
    <property type="match status" value="1"/>
</dbReference>
<proteinExistence type="inferred from homology"/>
<feature type="binding site" evidence="10">
    <location>
        <position position="253"/>
    </location>
    <ligand>
        <name>Zn(2+)</name>
        <dbReference type="ChEBI" id="CHEBI:29105"/>
    </ligand>
</feature>
<dbReference type="InterPro" id="IPR027417">
    <property type="entry name" value="P-loop_NTPase"/>
</dbReference>
<organism evidence="13 14">
    <name type="scientific">Pediococcus acidilactici DSM 20284</name>
    <dbReference type="NCBI Taxonomy" id="862514"/>
    <lineage>
        <taxon>Bacteria</taxon>
        <taxon>Bacillati</taxon>
        <taxon>Bacillota</taxon>
        <taxon>Bacilli</taxon>
        <taxon>Lactobacillales</taxon>
        <taxon>Lactobacillaceae</taxon>
        <taxon>Pediococcus</taxon>
        <taxon>Pediococcus acidilactici group</taxon>
    </lineage>
</organism>
<evidence type="ECO:0000259" key="12">
    <source>
        <dbReference type="PROSITE" id="PS51721"/>
    </source>
</evidence>
<dbReference type="InterPro" id="IPR031944">
    <property type="entry name" value="RsgA_N"/>
</dbReference>
<dbReference type="PANTHER" id="PTHR32120:SF11">
    <property type="entry name" value="SMALL RIBOSOMAL SUBUNIT BIOGENESIS GTPASE RSGA 1, MITOCHONDRIAL-RELATED"/>
    <property type="match status" value="1"/>
</dbReference>
<dbReference type="NCBIfam" id="TIGR00157">
    <property type="entry name" value="ribosome small subunit-dependent GTPase A"/>
    <property type="match status" value="1"/>
</dbReference>
<dbReference type="PROSITE" id="PS51721">
    <property type="entry name" value="G_CP"/>
    <property type="match status" value="1"/>
</dbReference>
<evidence type="ECO:0000256" key="7">
    <source>
        <dbReference type="ARBA" id="ARBA00022833"/>
    </source>
</evidence>
<dbReference type="InterPro" id="IPR004881">
    <property type="entry name" value="Ribosome_biogen_GTPase_RsgA"/>
</dbReference>
<dbReference type="SUPFAM" id="SSF52540">
    <property type="entry name" value="P-loop containing nucleoside triphosphate hydrolases"/>
    <property type="match status" value="1"/>
</dbReference>
<feature type="binding site" evidence="10">
    <location>
        <position position="258"/>
    </location>
    <ligand>
        <name>Zn(2+)</name>
        <dbReference type="ChEBI" id="CHEBI:29105"/>
    </ligand>
</feature>
<dbReference type="InterPro" id="IPR030378">
    <property type="entry name" value="G_CP_dom"/>
</dbReference>
<feature type="binding site" evidence="10">
    <location>
        <position position="260"/>
    </location>
    <ligand>
        <name>Zn(2+)</name>
        <dbReference type="ChEBI" id="CHEBI:29105"/>
    </ligand>
</feature>
<dbReference type="eggNOG" id="COG1162">
    <property type="taxonomic scope" value="Bacteria"/>
</dbReference>
<dbReference type="InterPro" id="IPR012340">
    <property type="entry name" value="NA-bd_OB-fold"/>
</dbReference>
<evidence type="ECO:0000256" key="1">
    <source>
        <dbReference type="ARBA" id="ARBA00022490"/>
    </source>
</evidence>
<reference evidence="13" key="1">
    <citation type="submission" date="2010-07" db="EMBL/GenBank/DDBJ databases">
        <authorList>
            <person name="Muzny D."/>
            <person name="Qin X."/>
            <person name="Deng J."/>
            <person name="Jiang H."/>
            <person name="Liu Y."/>
            <person name="Qu J."/>
            <person name="Song X.-Z."/>
            <person name="Zhang L."/>
            <person name="Thornton R."/>
            <person name="Coyle M."/>
            <person name="Francisco L."/>
            <person name="Jackson L."/>
            <person name="Javaid M."/>
            <person name="Korchina V."/>
            <person name="Kovar C."/>
            <person name="Mata R."/>
            <person name="Mathew T."/>
            <person name="Ngo R."/>
            <person name="Nguyen L."/>
            <person name="Nguyen N."/>
            <person name="Okwuonu G."/>
            <person name="Ongeri F."/>
            <person name="Pham C."/>
            <person name="Simmons D."/>
            <person name="Wilczek-Boney K."/>
            <person name="Hale W."/>
            <person name="Jakkamsetti A."/>
            <person name="Pham P."/>
            <person name="Ruth R."/>
            <person name="San Lucas F."/>
            <person name="Warren J."/>
            <person name="Zhang J."/>
            <person name="Zhao Z."/>
            <person name="Zhou C."/>
            <person name="Zhu D."/>
            <person name="Lee S."/>
            <person name="Bess C."/>
            <person name="Blankenburg K."/>
            <person name="Forbes L."/>
            <person name="Fu Q."/>
            <person name="Gubbala S."/>
            <person name="Hirani K."/>
            <person name="Jayaseelan J.C."/>
            <person name="Lara F."/>
            <person name="Munidasa M."/>
            <person name="Palculict T."/>
            <person name="Patil S."/>
            <person name="Pu L.-L."/>
            <person name="Saada N."/>
            <person name="Tang L."/>
            <person name="Weissenberger G."/>
            <person name="Zhu Y."/>
            <person name="Hemphill L."/>
            <person name="Shang Y."/>
            <person name="Youmans B."/>
            <person name="Ayvaz T."/>
            <person name="Ross M."/>
            <person name="Santibanez J."/>
            <person name="Aqrawi P."/>
            <person name="Gross S."/>
            <person name="Joshi V."/>
            <person name="Fowler G."/>
            <person name="Nazareth L."/>
            <person name="Reid J."/>
            <person name="Worley K."/>
            <person name="Petrosino J."/>
            <person name="Highlander S."/>
            <person name="Gibbs R."/>
        </authorList>
    </citation>
    <scope>NUCLEOTIDE SEQUENCE [LARGE SCALE GENOMIC DNA]</scope>
    <source>
        <strain evidence="13">DSM 20284</strain>
    </source>
</reference>
<evidence type="ECO:0000313" key="13">
    <source>
        <dbReference type="EMBL" id="EFL96168.1"/>
    </source>
</evidence>
<feature type="domain" description="EngC GTPase" evidence="11">
    <location>
        <begin position="77"/>
        <end position="227"/>
    </location>
</feature>
<protein>
    <recommendedName>
        <fullName evidence="10">Small ribosomal subunit biogenesis GTPase RsgA</fullName>
        <ecNumber evidence="10">3.6.1.-</ecNumber>
    </recommendedName>
</protein>
<comment type="function">
    <text evidence="10">One of several proteins that assist in the late maturation steps of the functional core of the 30S ribosomal subunit. Helps release RbfA from mature subunits. May play a role in the assembly of ribosomal proteins into the subunit. Circularly permuted GTPase that catalyzes slow GTP hydrolysis, GTPase activity is stimulated by the 30S ribosomal subunit.</text>
</comment>
<feature type="binding site" evidence="10">
    <location>
        <begin position="117"/>
        <end position="120"/>
    </location>
    <ligand>
        <name>GTP</name>
        <dbReference type="ChEBI" id="CHEBI:37565"/>
    </ligand>
</feature>
<accession>E0NF07</accession>
<dbReference type="CDD" id="cd04466">
    <property type="entry name" value="S1_YloQ_GTPase"/>
    <property type="match status" value="1"/>
</dbReference>
<dbReference type="PROSITE" id="PS50936">
    <property type="entry name" value="ENGC_GTPASE"/>
    <property type="match status" value="1"/>
</dbReference>
<evidence type="ECO:0000256" key="8">
    <source>
        <dbReference type="ARBA" id="ARBA00022884"/>
    </source>
</evidence>